<protein>
    <submittedName>
        <fullName evidence="1">Uncharacterized protein</fullName>
    </submittedName>
</protein>
<name>A0ABY8EI17_9FIRM</name>
<dbReference type="EMBL" id="CP120734">
    <property type="protein sequence ID" value="WFD12451.1"/>
    <property type="molecule type" value="Genomic_DNA"/>
</dbReference>
<sequence length="140" mass="15190">MDSFRSSRERDNNRNAKNIAEIATVTSSGNEVNAEGAGEYREVPLISPFGIKYNPPANTNIELIKNWNSGENAACLGVLLDEEVKSKIEGTIKTVNDIALDPGELLLFSLGGAMLKLSNDGAVLINNHFKINKDGTTERI</sequence>
<reference evidence="1 2" key="1">
    <citation type="submission" date="2023-03" db="EMBL/GenBank/DDBJ databases">
        <title>Complete genome sequence of Tepidibacter sp. SWIR-1, isolated from a deep-sea hydrothermal vent.</title>
        <authorList>
            <person name="Li X."/>
        </authorList>
    </citation>
    <scope>NUCLEOTIDE SEQUENCE [LARGE SCALE GENOMIC DNA]</scope>
    <source>
        <strain evidence="1 2">SWIR-1</strain>
        <plasmid evidence="1 2">unnamed1</plasmid>
    </source>
</reference>
<gene>
    <name evidence="1" type="ORF">P4S50_19930</name>
</gene>
<dbReference type="RefSeq" id="WP_277734854.1">
    <property type="nucleotide sequence ID" value="NZ_CP120734.1"/>
</dbReference>
<organism evidence="1 2">
    <name type="scientific">Tepidibacter hydrothermalis</name>
    <dbReference type="NCBI Taxonomy" id="3036126"/>
    <lineage>
        <taxon>Bacteria</taxon>
        <taxon>Bacillati</taxon>
        <taxon>Bacillota</taxon>
        <taxon>Clostridia</taxon>
        <taxon>Peptostreptococcales</taxon>
        <taxon>Peptostreptococcaceae</taxon>
        <taxon>Tepidibacter</taxon>
    </lineage>
</organism>
<evidence type="ECO:0000313" key="2">
    <source>
        <dbReference type="Proteomes" id="UP001222800"/>
    </source>
</evidence>
<keyword evidence="1" id="KW-0614">Plasmid</keyword>
<proteinExistence type="predicted"/>
<keyword evidence="2" id="KW-1185">Reference proteome</keyword>
<evidence type="ECO:0000313" key="1">
    <source>
        <dbReference type="EMBL" id="WFD12451.1"/>
    </source>
</evidence>
<accession>A0ABY8EI17</accession>
<geneLocation type="plasmid" evidence="1 2">
    <name>unnamed1</name>
</geneLocation>
<dbReference type="Proteomes" id="UP001222800">
    <property type="component" value="Plasmid unnamed1"/>
</dbReference>